<sequence>MKRVVVIGGGTGVFTVLSGLKKYSPHLTAVVTMADEGGSTGFLREEFGILPPGDVRRALIALADADNELLSELFNYRFKEGAGLTGHSFGNLMLTALERITGSFGKAVKEAEKILGVKGRVIPSTLDKSRLFAQLEGGLVLKGEGNIDIPSRDRKLKIEKVWLKPKAVLNPEARDAILKADGIVIGPGDLYTSLMPNLLVSGMPEAIKASKARKIYVVNFMTKFGETNNFVAGDFVNEVEKYLGRDVLDFALINSTQPSPQRMRKYILEKASLVEIDKLPHRPSPIFGDFLRSGGFIRHDPDKLARVIVSLI</sequence>
<name>A0A1G1Z0S7_9BACT</name>
<dbReference type="GO" id="GO:0043743">
    <property type="term" value="F:LPPG:FO 2-phospho-L-lactate transferase activity"/>
    <property type="evidence" value="ECO:0007669"/>
    <property type="project" value="InterPro"/>
</dbReference>
<gene>
    <name evidence="3" type="ORF">A3D47_02310</name>
</gene>
<evidence type="ECO:0000256" key="1">
    <source>
        <dbReference type="ARBA" id="ARBA00022490"/>
    </source>
</evidence>
<protein>
    <recommendedName>
        <fullName evidence="2">Putative gluconeogenesis factor</fullName>
    </recommendedName>
</protein>
<reference evidence="3 4" key="1">
    <citation type="journal article" date="2016" name="Nat. Commun.">
        <title>Thousands of microbial genomes shed light on interconnected biogeochemical processes in an aquifer system.</title>
        <authorList>
            <person name="Anantharaman K."/>
            <person name="Brown C.T."/>
            <person name="Hug L.A."/>
            <person name="Sharon I."/>
            <person name="Castelle C.J."/>
            <person name="Probst A.J."/>
            <person name="Thomas B.C."/>
            <person name="Singh A."/>
            <person name="Wilkins M.J."/>
            <person name="Karaoz U."/>
            <person name="Brodie E.L."/>
            <person name="Williams K.H."/>
            <person name="Hubbard S.S."/>
            <person name="Banfield J.F."/>
        </authorList>
    </citation>
    <scope>NUCLEOTIDE SEQUENCE [LARGE SCALE GENOMIC DNA]</scope>
</reference>
<dbReference type="EMBL" id="MHIU01000032">
    <property type="protein sequence ID" value="OGY57490.1"/>
    <property type="molecule type" value="Genomic_DNA"/>
</dbReference>
<comment type="function">
    <text evidence="2">Required for morphogenesis under gluconeogenic growth conditions.</text>
</comment>
<dbReference type="InterPro" id="IPR002882">
    <property type="entry name" value="CofD"/>
</dbReference>
<dbReference type="AlphaFoldDB" id="A0A1G1Z0S7"/>
<evidence type="ECO:0000313" key="4">
    <source>
        <dbReference type="Proteomes" id="UP000178651"/>
    </source>
</evidence>
<dbReference type="NCBIfam" id="TIGR01826">
    <property type="entry name" value="CofD_related"/>
    <property type="match status" value="1"/>
</dbReference>
<comment type="similarity">
    <text evidence="2">Belongs to the gluconeogenesis factor family.</text>
</comment>
<comment type="caution">
    <text evidence="3">The sequence shown here is derived from an EMBL/GenBank/DDBJ whole genome shotgun (WGS) entry which is preliminary data.</text>
</comment>
<dbReference type="GO" id="GO:0005737">
    <property type="term" value="C:cytoplasm"/>
    <property type="evidence" value="ECO:0007669"/>
    <property type="project" value="UniProtKB-SubCell"/>
</dbReference>
<dbReference type="CDD" id="cd07187">
    <property type="entry name" value="YvcK_like"/>
    <property type="match status" value="1"/>
</dbReference>
<dbReference type="Proteomes" id="UP000178651">
    <property type="component" value="Unassembled WGS sequence"/>
</dbReference>
<accession>A0A1G1Z0S7</accession>
<evidence type="ECO:0000313" key="3">
    <source>
        <dbReference type="EMBL" id="OGY57490.1"/>
    </source>
</evidence>
<organism evidence="3 4">
    <name type="scientific">Candidatus Colwellbacteria bacterium RIFCSPHIGHO2_02_FULL_43_15</name>
    <dbReference type="NCBI Taxonomy" id="1797686"/>
    <lineage>
        <taxon>Bacteria</taxon>
        <taxon>Candidatus Colwelliibacteriota</taxon>
    </lineage>
</organism>
<dbReference type="PANTHER" id="PTHR30135">
    <property type="entry name" value="UNCHARACTERIZED PROTEIN YVCK-RELATED"/>
    <property type="match status" value="1"/>
</dbReference>
<dbReference type="Pfam" id="PF01933">
    <property type="entry name" value="CofD"/>
    <property type="match status" value="1"/>
</dbReference>
<dbReference type="Gene3D" id="3.40.50.10680">
    <property type="entry name" value="CofD-like domains"/>
    <property type="match status" value="1"/>
</dbReference>
<dbReference type="InterPro" id="IPR038136">
    <property type="entry name" value="CofD-like_dom_sf"/>
</dbReference>
<dbReference type="HAMAP" id="MF_00973">
    <property type="entry name" value="Gluconeogen_factor"/>
    <property type="match status" value="1"/>
</dbReference>
<evidence type="ECO:0000256" key="2">
    <source>
        <dbReference type="HAMAP-Rule" id="MF_00973"/>
    </source>
</evidence>
<dbReference type="GO" id="GO:0008360">
    <property type="term" value="P:regulation of cell shape"/>
    <property type="evidence" value="ECO:0007669"/>
    <property type="project" value="UniProtKB-UniRule"/>
</dbReference>
<dbReference type="SUPFAM" id="SSF142338">
    <property type="entry name" value="CofD-like"/>
    <property type="match status" value="1"/>
</dbReference>
<dbReference type="InterPro" id="IPR010119">
    <property type="entry name" value="Gluconeogen_factor"/>
</dbReference>
<comment type="subcellular location">
    <subcellularLocation>
        <location evidence="2">Cytoplasm</location>
    </subcellularLocation>
</comment>
<proteinExistence type="inferred from homology"/>
<keyword evidence="1 2" id="KW-0963">Cytoplasm</keyword>
<dbReference type="PANTHER" id="PTHR30135:SF3">
    <property type="entry name" value="GLUCONEOGENESIS FACTOR-RELATED"/>
    <property type="match status" value="1"/>
</dbReference>